<evidence type="ECO:0000313" key="1">
    <source>
        <dbReference type="Proteomes" id="UP000095283"/>
    </source>
</evidence>
<keyword evidence="1" id="KW-1185">Reference proteome</keyword>
<proteinExistence type="predicted"/>
<organism evidence="1 2">
    <name type="scientific">Heterorhabditis bacteriophora</name>
    <name type="common">Entomopathogenic nematode worm</name>
    <dbReference type="NCBI Taxonomy" id="37862"/>
    <lineage>
        <taxon>Eukaryota</taxon>
        <taxon>Metazoa</taxon>
        <taxon>Ecdysozoa</taxon>
        <taxon>Nematoda</taxon>
        <taxon>Chromadorea</taxon>
        <taxon>Rhabditida</taxon>
        <taxon>Rhabditina</taxon>
        <taxon>Rhabditomorpha</taxon>
        <taxon>Strongyloidea</taxon>
        <taxon>Heterorhabditidae</taxon>
        <taxon>Heterorhabditis</taxon>
    </lineage>
</organism>
<name>A0A1I7WXA1_HETBA</name>
<dbReference type="WBParaSite" id="Hba_09853">
    <property type="protein sequence ID" value="Hba_09853"/>
    <property type="gene ID" value="Hba_09853"/>
</dbReference>
<evidence type="ECO:0000313" key="2">
    <source>
        <dbReference type="WBParaSite" id="Hba_09853"/>
    </source>
</evidence>
<reference evidence="2" key="1">
    <citation type="submission" date="2016-11" db="UniProtKB">
        <authorList>
            <consortium name="WormBaseParasite"/>
        </authorList>
    </citation>
    <scope>IDENTIFICATION</scope>
</reference>
<protein>
    <submittedName>
        <fullName evidence="2">XRN_M domain-containing protein</fullName>
    </submittedName>
</protein>
<sequence>MKLMNEEVNSEPDKTGVEWRTNGFEVNPSLFLSIATHLHFPNRCEGLSRYGPLLTNMS</sequence>
<dbReference type="AlphaFoldDB" id="A0A1I7WXA1"/>
<dbReference type="Proteomes" id="UP000095283">
    <property type="component" value="Unplaced"/>
</dbReference>
<accession>A0A1I7WXA1</accession>